<dbReference type="EMBL" id="JAEIJD010000007">
    <property type="protein sequence ID" value="MBI6630268.1"/>
    <property type="molecule type" value="Genomic_DNA"/>
</dbReference>
<dbReference type="InterPro" id="IPR003856">
    <property type="entry name" value="LPS_length_determ_N"/>
</dbReference>
<dbReference type="InterPro" id="IPR027417">
    <property type="entry name" value="P-loop_NTPase"/>
</dbReference>
<keyword evidence="6 10" id="KW-1133">Transmembrane helix</keyword>
<feature type="region of interest" description="Disordered" evidence="9">
    <location>
        <begin position="124"/>
        <end position="146"/>
    </location>
</feature>
<dbReference type="GO" id="GO:0004713">
    <property type="term" value="F:protein tyrosine kinase activity"/>
    <property type="evidence" value="ECO:0007669"/>
    <property type="project" value="TreeGrafter"/>
</dbReference>
<dbReference type="SUPFAM" id="SSF52540">
    <property type="entry name" value="P-loop containing nucleoside triphosphate hydrolases"/>
    <property type="match status" value="1"/>
</dbReference>
<sequence length="735" mass="82124">MYTGPLVVNEPERRPEFDRDPEYFQSESDFIDLRKIVSVIWRGKLFVLFAGLIGFIIGSFLVSREEPIYIATANVLFEPERLQIVDSANATVGRQDLSNEIGNQIAILTSTTLLSRVAKNLDAADRGQSTNSQAPEVERPTAEEESAARRYREAVSILRKNLMVSQVIGSRVIEITYASTDADHAASVTNAIVDEFLRFQTASKNQDVAAAIDLMDQRIADFRERIARSEDALAQARLDLVERQTQSSEMTRTQLTVLSEELARVRIDLAGARSRYERSARALAADNVWRVPEFRESPLIQTLRERELEVREMIASESQTVSPNRTKNISTLEEIRDIIREEAGYIVEALKFNIDSLEQREQQLVEAMRELEVVAINQATDELYISGLEREVQGNQAIYQSYTTRQKEISEEAKLGSTDLRVLSRAEPPASPDRLASNRLLAATSASGLLLGMIILLLRERLSNALRSSQELYEATSLPILASVPVVGRRRETGKLVKNFVNRPDSILAESIRNLRTSILYGDPENQPKVIMFTSSVVGEGKSAISFLVGLASQKTERKTILVNCDMRNRKHANLYSTYKKLDQSSGGAGLGALLRGECTLEEALFVESGSGLHLLTLSQAENLSESPADLLSSDRFAEIINLLREKYDLVILDTPAALAVTDARLVARLADTVVYLVRWNKTSRNAVKEGLRRLRSVDAHISGCAFSLVYQSKARKYADNELIYQHGYAGVYRQ</sequence>
<protein>
    <submittedName>
        <fullName evidence="12">AAA family ATPase</fullName>
    </submittedName>
</protein>
<comment type="subcellular location">
    <subcellularLocation>
        <location evidence="1">Cell membrane</location>
        <topology evidence="1">Multi-pass membrane protein</topology>
    </subcellularLocation>
</comment>
<keyword evidence="5" id="KW-0067">ATP-binding</keyword>
<dbReference type="Gene3D" id="3.40.50.300">
    <property type="entry name" value="P-loop containing nucleotide triphosphate hydrolases"/>
    <property type="match status" value="1"/>
</dbReference>
<dbReference type="GO" id="GO:0005886">
    <property type="term" value="C:plasma membrane"/>
    <property type="evidence" value="ECO:0007669"/>
    <property type="project" value="UniProtKB-SubCell"/>
</dbReference>
<evidence type="ECO:0000256" key="1">
    <source>
        <dbReference type="ARBA" id="ARBA00004651"/>
    </source>
</evidence>
<evidence type="ECO:0000256" key="10">
    <source>
        <dbReference type="SAM" id="Phobius"/>
    </source>
</evidence>
<evidence type="ECO:0000259" key="11">
    <source>
        <dbReference type="Pfam" id="PF02706"/>
    </source>
</evidence>
<organism evidence="12 13">
    <name type="scientific">Pontibaca salina</name>
    <dbReference type="NCBI Taxonomy" id="2795731"/>
    <lineage>
        <taxon>Bacteria</taxon>
        <taxon>Pseudomonadati</taxon>
        <taxon>Pseudomonadota</taxon>
        <taxon>Alphaproteobacteria</taxon>
        <taxon>Rhodobacterales</taxon>
        <taxon>Roseobacteraceae</taxon>
        <taxon>Pontibaca</taxon>
    </lineage>
</organism>
<keyword evidence="13" id="KW-1185">Reference proteome</keyword>
<feature type="coiled-coil region" evidence="8">
    <location>
        <begin position="347"/>
        <end position="377"/>
    </location>
</feature>
<keyword evidence="2" id="KW-1003">Cell membrane</keyword>
<reference evidence="12" key="1">
    <citation type="submission" date="2020-12" db="EMBL/GenBank/DDBJ databases">
        <title>Pontibaca salina gen. nov., sp. nov., isolated from marine sediment.</title>
        <authorList>
            <person name="Bo J."/>
            <person name="Wang S."/>
            <person name="Song X."/>
            <person name="Du Z."/>
        </authorList>
    </citation>
    <scope>NUCLEOTIDE SEQUENCE</scope>
    <source>
        <strain evidence="12">S1109L</strain>
    </source>
</reference>
<dbReference type="Proteomes" id="UP000613255">
    <property type="component" value="Unassembled WGS sequence"/>
</dbReference>
<accession>A0A934M101</accession>
<evidence type="ECO:0000256" key="6">
    <source>
        <dbReference type="ARBA" id="ARBA00022989"/>
    </source>
</evidence>
<dbReference type="CDD" id="cd05387">
    <property type="entry name" value="BY-kinase"/>
    <property type="match status" value="1"/>
</dbReference>
<keyword evidence="8" id="KW-0175">Coiled coil</keyword>
<evidence type="ECO:0000256" key="2">
    <source>
        <dbReference type="ARBA" id="ARBA00022475"/>
    </source>
</evidence>
<feature type="coiled-coil region" evidence="8">
    <location>
        <begin position="212"/>
        <end position="239"/>
    </location>
</feature>
<keyword evidence="7 10" id="KW-0472">Membrane</keyword>
<name>A0A934M101_9RHOB</name>
<feature type="transmembrane region" description="Helical" evidence="10">
    <location>
        <begin position="45"/>
        <end position="62"/>
    </location>
</feature>
<proteinExistence type="predicted"/>
<evidence type="ECO:0000256" key="8">
    <source>
        <dbReference type="SAM" id="Coils"/>
    </source>
</evidence>
<dbReference type="Pfam" id="PF02706">
    <property type="entry name" value="Wzz"/>
    <property type="match status" value="1"/>
</dbReference>
<dbReference type="PANTHER" id="PTHR32309:SF13">
    <property type="entry name" value="FERRIC ENTEROBACTIN TRANSPORT PROTEIN FEPE"/>
    <property type="match status" value="1"/>
</dbReference>
<feature type="compositionally biased region" description="Basic and acidic residues" evidence="9">
    <location>
        <begin position="136"/>
        <end position="146"/>
    </location>
</feature>
<dbReference type="InterPro" id="IPR005702">
    <property type="entry name" value="Wzc-like_C"/>
</dbReference>
<feature type="domain" description="Polysaccharide chain length determinant N-terminal" evidence="11">
    <location>
        <begin position="30"/>
        <end position="121"/>
    </location>
</feature>
<keyword evidence="3 10" id="KW-0812">Transmembrane</keyword>
<evidence type="ECO:0000256" key="7">
    <source>
        <dbReference type="ARBA" id="ARBA00023136"/>
    </source>
</evidence>
<comment type="caution">
    <text evidence="12">The sequence shown here is derived from an EMBL/GenBank/DDBJ whole genome shotgun (WGS) entry which is preliminary data.</text>
</comment>
<evidence type="ECO:0000256" key="3">
    <source>
        <dbReference type="ARBA" id="ARBA00022692"/>
    </source>
</evidence>
<evidence type="ECO:0000313" key="13">
    <source>
        <dbReference type="Proteomes" id="UP000613255"/>
    </source>
</evidence>
<evidence type="ECO:0000256" key="5">
    <source>
        <dbReference type="ARBA" id="ARBA00022840"/>
    </source>
</evidence>
<dbReference type="RefSeq" id="WP_198686287.1">
    <property type="nucleotide sequence ID" value="NZ_JAEIJD010000007.1"/>
</dbReference>
<evidence type="ECO:0000313" key="12">
    <source>
        <dbReference type="EMBL" id="MBI6630268.1"/>
    </source>
</evidence>
<evidence type="ECO:0000256" key="4">
    <source>
        <dbReference type="ARBA" id="ARBA00022741"/>
    </source>
</evidence>
<dbReference type="PANTHER" id="PTHR32309">
    <property type="entry name" value="TYROSINE-PROTEIN KINASE"/>
    <property type="match status" value="1"/>
</dbReference>
<gene>
    <name evidence="12" type="ORF">JAO82_10280</name>
</gene>
<evidence type="ECO:0000256" key="9">
    <source>
        <dbReference type="SAM" id="MobiDB-lite"/>
    </source>
</evidence>
<dbReference type="InterPro" id="IPR050445">
    <property type="entry name" value="Bact_polysacc_biosynth/exp"/>
</dbReference>
<dbReference type="AlphaFoldDB" id="A0A934M101"/>
<keyword evidence="4" id="KW-0547">Nucleotide-binding</keyword>